<proteinExistence type="predicted"/>
<comment type="caution">
    <text evidence="1">The sequence shown here is derived from an EMBL/GenBank/DDBJ whole genome shotgun (WGS) entry which is preliminary data.</text>
</comment>
<dbReference type="AlphaFoldDB" id="A0A6V7VX38"/>
<accession>A0A6V7VX38</accession>
<dbReference type="Proteomes" id="UP000580250">
    <property type="component" value="Unassembled WGS sequence"/>
</dbReference>
<organism evidence="1 2">
    <name type="scientific">Meloidogyne enterolobii</name>
    <name type="common">Root-knot nematode worm</name>
    <name type="synonym">Meloidogyne mayaguensis</name>
    <dbReference type="NCBI Taxonomy" id="390850"/>
    <lineage>
        <taxon>Eukaryota</taxon>
        <taxon>Metazoa</taxon>
        <taxon>Ecdysozoa</taxon>
        <taxon>Nematoda</taxon>
        <taxon>Chromadorea</taxon>
        <taxon>Rhabditida</taxon>
        <taxon>Tylenchina</taxon>
        <taxon>Tylenchomorpha</taxon>
        <taxon>Tylenchoidea</taxon>
        <taxon>Meloidogynidae</taxon>
        <taxon>Meloidogyninae</taxon>
        <taxon>Meloidogyne</taxon>
    </lineage>
</organism>
<evidence type="ECO:0000313" key="1">
    <source>
        <dbReference type="EMBL" id="CAD2179485.1"/>
    </source>
</evidence>
<dbReference type="EMBL" id="CAJEWN010000345">
    <property type="protein sequence ID" value="CAD2179485.1"/>
    <property type="molecule type" value="Genomic_DNA"/>
</dbReference>
<evidence type="ECO:0000313" key="2">
    <source>
        <dbReference type="Proteomes" id="UP000580250"/>
    </source>
</evidence>
<gene>
    <name evidence="1" type="ORF">MENT_LOCUS31489</name>
</gene>
<reference evidence="1 2" key="1">
    <citation type="submission" date="2020-08" db="EMBL/GenBank/DDBJ databases">
        <authorList>
            <person name="Koutsovoulos G."/>
            <person name="Danchin GJ E."/>
        </authorList>
    </citation>
    <scope>NUCLEOTIDE SEQUENCE [LARGE SCALE GENOMIC DNA]</scope>
</reference>
<name>A0A6V7VX38_MELEN</name>
<sequence>MDHDYLNYNQQMNNNHSTYDGNTLESFVSPYLTQKASTSIQQYQLPSSHQEHSLQLNNPSTSNINFQTTNIKTHIDVKEFLNKICQYFKNLKFKENQKRLEKLLFDTKQIKKFRTAEVNDILFIESFCLEFNPHLPQIDQEIVKLQNNFVDYWHFIKTRQYKCYNYHQKEERVNVNYYKCAEKNKQKCNITFHHRNYFDITLKKEHTCFKSIPNTLQATICVRPKKENNNSTCYCIFMEYLNENYNKNKYFVGSHSIGKECKEYSIPVNLNKFTVTWVENVNIEFEKPDETKEVIFINKNS</sequence>
<protein>
    <submittedName>
        <fullName evidence="1">Uncharacterized protein</fullName>
    </submittedName>
</protein>